<dbReference type="Proteomes" id="UP000317178">
    <property type="component" value="Chromosome"/>
</dbReference>
<evidence type="ECO:0000313" key="2">
    <source>
        <dbReference type="Proteomes" id="UP000317178"/>
    </source>
</evidence>
<reference evidence="1 2" key="1">
    <citation type="submission" date="2019-02" db="EMBL/GenBank/DDBJ databases">
        <title>Deep-cultivation of Planctomycetes and their phenomic and genomic characterization uncovers novel biology.</title>
        <authorList>
            <person name="Wiegand S."/>
            <person name="Jogler M."/>
            <person name="Boedeker C."/>
            <person name="Pinto D."/>
            <person name="Vollmers J."/>
            <person name="Rivas-Marin E."/>
            <person name="Kohn T."/>
            <person name="Peeters S.H."/>
            <person name="Heuer A."/>
            <person name="Rast P."/>
            <person name="Oberbeckmann S."/>
            <person name="Bunk B."/>
            <person name="Jeske O."/>
            <person name="Meyerdierks A."/>
            <person name="Storesund J.E."/>
            <person name="Kallscheuer N."/>
            <person name="Luecker S."/>
            <person name="Lage O.M."/>
            <person name="Pohl T."/>
            <person name="Merkel B.J."/>
            <person name="Hornburger P."/>
            <person name="Mueller R.-W."/>
            <person name="Bruemmer F."/>
            <person name="Labrenz M."/>
            <person name="Spormann A.M."/>
            <person name="Op den Camp H."/>
            <person name="Overmann J."/>
            <person name="Amann R."/>
            <person name="Jetten M.S.M."/>
            <person name="Mascher T."/>
            <person name="Medema M.H."/>
            <person name="Devos D.P."/>
            <person name="Kaster A.-K."/>
            <person name="Ovreas L."/>
            <person name="Rohde M."/>
            <person name="Galperin M.Y."/>
            <person name="Jogler C."/>
        </authorList>
    </citation>
    <scope>NUCLEOTIDE SEQUENCE [LARGE SCALE GENOMIC DNA]</scope>
    <source>
        <strain evidence="1 2">Pla110</strain>
    </source>
</reference>
<evidence type="ECO:0008006" key="3">
    <source>
        <dbReference type="Google" id="ProtNLM"/>
    </source>
</evidence>
<sequence>MTIENNVSVESNQGKPNEAHSEQVIVLGASNVAISLSRLVHSIRKSIPAERPLNLLIAGGHGRSYGMTSRVLARSLPGIRNCGIWDALETIRQQEPRNSSLRPKALLTDVGNDLIYGVAVERLVGWVETCLERLQKYQADIVMTGIPLQSLARLSPLRYTMTQKMFFPTNSSEHGKMVGQATELNEQLELLAEKYHAAFEPQPGDWFGFDPIHFRGRQRPFIWQKLCQHWSEFDAERTDWKSNPFQTAQSWRWKPAQRGLFGKSQTTHQPCFEDQQMKLYLY</sequence>
<dbReference type="SUPFAM" id="SSF52266">
    <property type="entry name" value="SGNH hydrolase"/>
    <property type="match status" value="1"/>
</dbReference>
<dbReference type="EMBL" id="CP036281">
    <property type="protein sequence ID" value="QDU80648.1"/>
    <property type="molecule type" value="Genomic_DNA"/>
</dbReference>
<name>A0A518CN52_9PLAN</name>
<dbReference type="KEGG" id="plon:Pla110_23800"/>
<evidence type="ECO:0000313" key="1">
    <source>
        <dbReference type="EMBL" id="QDU80648.1"/>
    </source>
</evidence>
<accession>A0A518CN52</accession>
<keyword evidence="2" id="KW-1185">Reference proteome</keyword>
<proteinExistence type="predicted"/>
<gene>
    <name evidence="1" type="ORF">Pla110_23800</name>
</gene>
<organism evidence="1 2">
    <name type="scientific">Polystyrenella longa</name>
    <dbReference type="NCBI Taxonomy" id="2528007"/>
    <lineage>
        <taxon>Bacteria</taxon>
        <taxon>Pseudomonadati</taxon>
        <taxon>Planctomycetota</taxon>
        <taxon>Planctomycetia</taxon>
        <taxon>Planctomycetales</taxon>
        <taxon>Planctomycetaceae</taxon>
        <taxon>Polystyrenella</taxon>
    </lineage>
</organism>
<protein>
    <recommendedName>
        <fullName evidence="3">SGNH hydrolase-type esterase domain-containing protein</fullName>
    </recommendedName>
</protein>
<dbReference type="AlphaFoldDB" id="A0A518CN52"/>